<reference evidence="7" key="1">
    <citation type="submission" date="2010-08" db="EMBL/GenBank/DDBJ databases">
        <authorList>
            <consortium name="Caenorhabditis japonica Sequencing Consortium"/>
            <person name="Wilson R.K."/>
        </authorList>
    </citation>
    <scope>NUCLEOTIDE SEQUENCE [LARGE SCALE GENOMIC DNA]</scope>
    <source>
        <strain evidence="7">DF5081</strain>
    </source>
</reference>
<dbReference type="PROSITE" id="PS50005">
    <property type="entry name" value="TPR"/>
    <property type="match status" value="1"/>
</dbReference>
<sequence>MEKLKHFKQTYHKNHPESTKDEETRAIIAKIEEYIKDVLPTIITTRSYDINQKALLLLEAGKLYNIVDDYQEIAETFLSKSVKMNPKSADGWHELGKCVMKRQDVEFAQSCFRIALGIERSAEILTSLAISVRLAALKVPEPGQTDLRTQAMDLLIEARRLDNSYGPAHCAFATGLFYCFFDAPKAELHFLDKVIENYQKAVECELSRTDPQVYINMATCLRFMEKYEEALSNIQKAVEYDSRNELKTLEMLNSCSNYLLKFSEAIQKKGKVKAKRLAEMVQSLQKQQADDFHLKIIGTVAHDEPIPVALVGVDSAGEVYGITIYNCLPDFGFVIGDTISVPSPVFRQIENFQVPSDPPVTIESIRWIRVATPTQIKKNGAALPESVLARAVAATQTK</sequence>
<dbReference type="InterPro" id="IPR011990">
    <property type="entry name" value="TPR-like_helical_dom_sf"/>
</dbReference>
<dbReference type="Gene3D" id="2.40.50.550">
    <property type="match status" value="1"/>
</dbReference>
<evidence type="ECO:0000256" key="1">
    <source>
        <dbReference type="ARBA" id="ARBA00022737"/>
    </source>
</evidence>
<feature type="region of interest" description="Disordered" evidence="4">
    <location>
        <begin position="1"/>
        <end position="22"/>
    </location>
</feature>
<feature type="compositionally biased region" description="Basic residues" evidence="4">
    <location>
        <begin position="1"/>
        <end position="13"/>
    </location>
</feature>
<keyword evidence="1" id="KW-0677">Repeat</keyword>
<dbReference type="SMART" id="SM00028">
    <property type="entry name" value="TPR"/>
    <property type="match status" value="3"/>
</dbReference>
<evidence type="ECO:0000256" key="2">
    <source>
        <dbReference type="ARBA" id="ARBA00022803"/>
    </source>
</evidence>
<feature type="domain" description="Tetratricopeptide repeat protein 5 OB fold" evidence="5">
    <location>
        <begin position="271"/>
        <end position="391"/>
    </location>
</feature>
<dbReference type="Proteomes" id="UP000005237">
    <property type="component" value="Unassembled WGS sequence"/>
</dbReference>
<dbReference type="PANTHER" id="PTHR44943:SF8">
    <property type="entry name" value="TPR REPEAT-CONTAINING PROTEIN MJ0263"/>
    <property type="match status" value="1"/>
</dbReference>
<dbReference type="Gene3D" id="1.25.40.10">
    <property type="entry name" value="Tetratricopeptide repeat domain"/>
    <property type="match status" value="1"/>
</dbReference>
<reference evidence="6" key="2">
    <citation type="submission" date="2022-06" db="UniProtKB">
        <authorList>
            <consortium name="EnsemblMetazoa"/>
        </authorList>
    </citation>
    <scope>IDENTIFICATION</scope>
    <source>
        <strain evidence="6">DF5081</strain>
    </source>
</reference>
<name>A0A8R1DP98_CAEJA</name>
<dbReference type="InterPro" id="IPR038645">
    <property type="entry name" value="TTC5_OB_sf"/>
</dbReference>
<dbReference type="InterPro" id="IPR032076">
    <property type="entry name" value="TTC5_OB"/>
</dbReference>
<dbReference type="InterPro" id="IPR051685">
    <property type="entry name" value="Ycf3/AcsC/BcsC/TPR_MFPF"/>
</dbReference>
<dbReference type="PANTHER" id="PTHR44943">
    <property type="entry name" value="CELLULOSE SYNTHASE OPERON PROTEIN C"/>
    <property type="match status" value="1"/>
</dbReference>
<proteinExistence type="predicted"/>
<dbReference type="Pfam" id="PF16669">
    <property type="entry name" value="TTC5_OB"/>
    <property type="match status" value="1"/>
</dbReference>
<keyword evidence="2 3" id="KW-0802">TPR repeat</keyword>
<dbReference type="EnsemblMetazoa" id="CJA07179.1">
    <property type="protein sequence ID" value="CJA07179.1"/>
    <property type="gene ID" value="WBGene00126383"/>
</dbReference>
<keyword evidence="7" id="KW-1185">Reference proteome</keyword>
<evidence type="ECO:0000256" key="3">
    <source>
        <dbReference type="PROSITE-ProRule" id="PRU00339"/>
    </source>
</evidence>
<dbReference type="SUPFAM" id="SSF48452">
    <property type="entry name" value="TPR-like"/>
    <property type="match status" value="1"/>
</dbReference>
<evidence type="ECO:0000259" key="5">
    <source>
        <dbReference type="Pfam" id="PF16669"/>
    </source>
</evidence>
<feature type="repeat" description="TPR" evidence="3">
    <location>
        <begin position="211"/>
        <end position="244"/>
    </location>
</feature>
<accession>A0A8R1DP98</accession>
<evidence type="ECO:0000313" key="7">
    <source>
        <dbReference type="Proteomes" id="UP000005237"/>
    </source>
</evidence>
<dbReference type="InterPro" id="IPR019734">
    <property type="entry name" value="TPR_rpt"/>
</dbReference>
<evidence type="ECO:0000313" key="6">
    <source>
        <dbReference type="EnsemblMetazoa" id="CJA07179.1"/>
    </source>
</evidence>
<evidence type="ECO:0000256" key="4">
    <source>
        <dbReference type="SAM" id="MobiDB-lite"/>
    </source>
</evidence>
<organism evidence="6 7">
    <name type="scientific">Caenorhabditis japonica</name>
    <dbReference type="NCBI Taxonomy" id="281687"/>
    <lineage>
        <taxon>Eukaryota</taxon>
        <taxon>Metazoa</taxon>
        <taxon>Ecdysozoa</taxon>
        <taxon>Nematoda</taxon>
        <taxon>Chromadorea</taxon>
        <taxon>Rhabditida</taxon>
        <taxon>Rhabditina</taxon>
        <taxon>Rhabditomorpha</taxon>
        <taxon>Rhabditoidea</taxon>
        <taxon>Rhabditidae</taxon>
        <taxon>Peloderinae</taxon>
        <taxon>Caenorhabditis</taxon>
    </lineage>
</organism>
<dbReference type="AlphaFoldDB" id="A0A8R1DP98"/>
<protein>
    <recommendedName>
        <fullName evidence="5">Tetratricopeptide repeat protein 5 OB fold domain-containing protein</fullName>
    </recommendedName>
</protein>